<gene>
    <name evidence="3" type="ORF">QBC37DRAFT_425202</name>
</gene>
<feature type="domain" description="Protein kinase" evidence="2">
    <location>
        <begin position="202"/>
        <end position="514"/>
    </location>
</feature>
<dbReference type="GO" id="GO:0004672">
    <property type="term" value="F:protein kinase activity"/>
    <property type="evidence" value="ECO:0007669"/>
    <property type="project" value="InterPro"/>
</dbReference>
<dbReference type="InterPro" id="IPR010730">
    <property type="entry name" value="HET"/>
</dbReference>
<keyword evidence="4" id="KW-1185">Reference proteome</keyword>
<dbReference type="Pfam" id="PF06985">
    <property type="entry name" value="HET"/>
    <property type="match status" value="1"/>
</dbReference>
<feature type="compositionally biased region" description="Polar residues" evidence="1">
    <location>
        <begin position="614"/>
        <end position="623"/>
    </location>
</feature>
<dbReference type="InterPro" id="IPR011009">
    <property type="entry name" value="Kinase-like_dom_sf"/>
</dbReference>
<feature type="region of interest" description="Disordered" evidence="1">
    <location>
        <begin position="612"/>
        <end position="633"/>
    </location>
</feature>
<dbReference type="InterPro" id="IPR000719">
    <property type="entry name" value="Prot_kinase_dom"/>
</dbReference>
<dbReference type="GO" id="GO:0005524">
    <property type="term" value="F:ATP binding"/>
    <property type="evidence" value="ECO:0007669"/>
    <property type="project" value="InterPro"/>
</dbReference>
<evidence type="ECO:0000313" key="3">
    <source>
        <dbReference type="EMBL" id="KAK4212295.1"/>
    </source>
</evidence>
<dbReference type="Pfam" id="PF00069">
    <property type="entry name" value="Pkinase"/>
    <property type="match status" value="1"/>
</dbReference>
<dbReference type="PANTHER" id="PTHR33112">
    <property type="entry name" value="DOMAIN PROTEIN, PUTATIVE-RELATED"/>
    <property type="match status" value="1"/>
</dbReference>
<comment type="caution">
    <text evidence="3">The sequence shown here is derived from an EMBL/GenBank/DDBJ whole genome shotgun (WGS) entry which is preliminary data.</text>
</comment>
<evidence type="ECO:0000259" key="2">
    <source>
        <dbReference type="PROSITE" id="PS50011"/>
    </source>
</evidence>
<sequence length="1319" mass="148444">MPNEFPVISKQPRTRRYLVLMLCFGRKFRRPGEGIGALNNQLYNDKHRAISDFSGRKDKYWPTTIIDHLICENAVRDALPNANKDFKKGLMDFILHDAKKLFTLAVIAVREEKQLLELMRFLEKNGISDKDVSCQIKVDGAREQSYYLDSDRLTMAKFRTGAPKDALLERLHDHQWNVFVPVLSTARASYSFAGDAILPFKILKKVDEGQGGFSRVHQVEIQPGHIEDHNDDALPASFAVKEIIPPNPEERARIAQSFENEANTLQRMNEKGNMNILRFITAFTKGDDPKFRSYYLLFEWADGASLEDLFGQHPTPVLDDNLVQLVVHQIQGLAVALKETHDNKIRHGDLKPLNILRFAPTSGNIIGTLKIGDWGLAKYHSEATALRFEKGIHTTTKYFTRFYEPPEIEIGDVRLLGRQYDVWSLGCIVLELLIWLLYGQAGLNRFRTDVAGHMGERLPCYEIVSDAESDSSIRMGRVRPIVVKWMEFMAEEAVCDDETALGALLKLIKNHLLVIELPPDYGNTVYEKVLESTDEDAITGRAASNGGLAIPTLPTFEITPPKTTEVGPIAKNRPKATRATSDNLVSILEREMDADDRAEDFWFRHGPRKRIPNFGTTPTSQSPGGLLDMPSSSASSRKQRLLDYEWETHLDNTFASEVVSKIRDSPKLPLPPTRRPAPLCKSCDKLDFLGVLGFSVEWAAAEMEARAKNNRCGLCTLLWKTARAHNNTSHDIRIRFWRDNSSMRMTGAAHPVLSIFRGLESSPELDQVQIGLPRLPDPGSRTHFEILRQWLQACNDKALHPSCQPEWVLNSSSRPSMPTRVIDVGREGDETVRLWEPGTEDKQDYIALSYPWGEPPHFMTTWANVHKFMKNGIKLSDLPATFKDAVCITRVLGKRYLWIDGLCIIQGPGGDFDIQAERMEVIFQSAYCVLAASRAHRQTDGFLGPRPPRDYVTIKHGAALFYMCENIDDFASDILDGHLNKRGWVLQEHALARRTIFFAERQTYWECGDGGVRCETMTRMTNNLAAFLGDPHFPRIIMSATQGEKIIRLLNLFRTYSSLGLTNPTDRPFAIDGIQSCLLKAFQTKGAYGIFGLDDEDDGFGPAKKQSRHHHRDPGQRGLLRRTLLWHRPEDNPASRTNETKPKASSTLTPIAFPPGQLAVPPSWSWMAYMGEIEFLKPGFGTADWVDVVVSSIPRLDGGEPIMSPALHGLARDILFSRVDGQEILGKLFYDAASPPKGDDRQTKTTTKCLVLGVEKGGGQSTDLRRHYFLLVRPIGTWDVGGSQEFQIPRGTVHRRIGAGYLPGRCIGPVKDGKMIWVV</sequence>
<feature type="region of interest" description="Disordered" evidence="1">
    <location>
        <begin position="1099"/>
        <end position="1150"/>
    </location>
</feature>
<dbReference type="SUPFAM" id="SSF56112">
    <property type="entry name" value="Protein kinase-like (PK-like)"/>
    <property type="match status" value="1"/>
</dbReference>
<feature type="compositionally biased region" description="Basic and acidic residues" evidence="1">
    <location>
        <begin position="1127"/>
        <end position="1142"/>
    </location>
</feature>
<dbReference type="Proteomes" id="UP001301769">
    <property type="component" value="Unassembled WGS sequence"/>
</dbReference>
<evidence type="ECO:0000313" key="4">
    <source>
        <dbReference type="Proteomes" id="UP001301769"/>
    </source>
</evidence>
<accession>A0AAN6Y5J8</accession>
<dbReference type="Gene3D" id="1.10.510.10">
    <property type="entry name" value="Transferase(Phosphotransferase) domain 1"/>
    <property type="match status" value="1"/>
</dbReference>
<dbReference type="EMBL" id="MU858130">
    <property type="protein sequence ID" value="KAK4212295.1"/>
    <property type="molecule type" value="Genomic_DNA"/>
</dbReference>
<name>A0AAN6Y5J8_9PEZI</name>
<reference evidence="3" key="1">
    <citation type="journal article" date="2023" name="Mol. Phylogenet. Evol.">
        <title>Genome-scale phylogeny and comparative genomics of the fungal order Sordariales.</title>
        <authorList>
            <person name="Hensen N."/>
            <person name="Bonometti L."/>
            <person name="Westerberg I."/>
            <person name="Brannstrom I.O."/>
            <person name="Guillou S."/>
            <person name="Cros-Aarteil S."/>
            <person name="Calhoun S."/>
            <person name="Haridas S."/>
            <person name="Kuo A."/>
            <person name="Mondo S."/>
            <person name="Pangilinan J."/>
            <person name="Riley R."/>
            <person name="LaButti K."/>
            <person name="Andreopoulos B."/>
            <person name="Lipzen A."/>
            <person name="Chen C."/>
            <person name="Yan M."/>
            <person name="Daum C."/>
            <person name="Ng V."/>
            <person name="Clum A."/>
            <person name="Steindorff A."/>
            <person name="Ohm R.A."/>
            <person name="Martin F."/>
            <person name="Silar P."/>
            <person name="Natvig D.O."/>
            <person name="Lalanne C."/>
            <person name="Gautier V."/>
            <person name="Ament-Velasquez S.L."/>
            <person name="Kruys A."/>
            <person name="Hutchinson M.I."/>
            <person name="Powell A.J."/>
            <person name="Barry K."/>
            <person name="Miller A.N."/>
            <person name="Grigoriev I.V."/>
            <person name="Debuchy R."/>
            <person name="Gladieux P."/>
            <person name="Hiltunen Thoren M."/>
            <person name="Johannesson H."/>
        </authorList>
    </citation>
    <scope>NUCLEOTIDE SEQUENCE</scope>
    <source>
        <strain evidence="3">PSN293</strain>
    </source>
</reference>
<protein>
    <submittedName>
        <fullName evidence="3">Serine/threonine-protein kinase par-4</fullName>
    </submittedName>
</protein>
<dbReference type="PANTHER" id="PTHR33112:SF10">
    <property type="entry name" value="TOL"/>
    <property type="match status" value="1"/>
</dbReference>
<dbReference type="SMART" id="SM00220">
    <property type="entry name" value="S_TKc"/>
    <property type="match status" value="1"/>
</dbReference>
<dbReference type="CDD" id="cd00180">
    <property type="entry name" value="PKc"/>
    <property type="match status" value="1"/>
</dbReference>
<dbReference type="PROSITE" id="PS50011">
    <property type="entry name" value="PROTEIN_KINASE_DOM"/>
    <property type="match status" value="1"/>
</dbReference>
<reference evidence="3" key="2">
    <citation type="submission" date="2023-05" db="EMBL/GenBank/DDBJ databases">
        <authorList>
            <consortium name="Lawrence Berkeley National Laboratory"/>
            <person name="Steindorff A."/>
            <person name="Hensen N."/>
            <person name="Bonometti L."/>
            <person name="Westerberg I."/>
            <person name="Brannstrom I.O."/>
            <person name="Guillou S."/>
            <person name="Cros-Aarteil S."/>
            <person name="Calhoun S."/>
            <person name="Haridas S."/>
            <person name="Kuo A."/>
            <person name="Mondo S."/>
            <person name="Pangilinan J."/>
            <person name="Riley R."/>
            <person name="Labutti K."/>
            <person name="Andreopoulos B."/>
            <person name="Lipzen A."/>
            <person name="Chen C."/>
            <person name="Yanf M."/>
            <person name="Daum C."/>
            <person name="Ng V."/>
            <person name="Clum A."/>
            <person name="Ohm R."/>
            <person name="Martin F."/>
            <person name="Silar P."/>
            <person name="Natvig D."/>
            <person name="Lalanne C."/>
            <person name="Gautier V."/>
            <person name="Ament-Velasquez S.L."/>
            <person name="Kruys A."/>
            <person name="Hutchinson M.I."/>
            <person name="Powell A.J."/>
            <person name="Barry K."/>
            <person name="Miller A.N."/>
            <person name="Grigoriev I.V."/>
            <person name="Debuchy R."/>
            <person name="Gladieux P."/>
            <person name="Thoren M.H."/>
            <person name="Johannesson H."/>
        </authorList>
    </citation>
    <scope>NUCLEOTIDE SEQUENCE</scope>
    <source>
        <strain evidence="3">PSN293</strain>
    </source>
</reference>
<keyword evidence="3" id="KW-0808">Transferase</keyword>
<keyword evidence="3" id="KW-0418">Kinase</keyword>
<evidence type="ECO:0000256" key="1">
    <source>
        <dbReference type="SAM" id="MobiDB-lite"/>
    </source>
</evidence>
<organism evidence="3 4">
    <name type="scientific">Rhypophila decipiens</name>
    <dbReference type="NCBI Taxonomy" id="261697"/>
    <lineage>
        <taxon>Eukaryota</taxon>
        <taxon>Fungi</taxon>
        <taxon>Dikarya</taxon>
        <taxon>Ascomycota</taxon>
        <taxon>Pezizomycotina</taxon>
        <taxon>Sordariomycetes</taxon>
        <taxon>Sordariomycetidae</taxon>
        <taxon>Sordariales</taxon>
        <taxon>Naviculisporaceae</taxon>
        <taxon>Rhypophila</taxon>
    </lineage>
</organism>
<proteinExistence type="predicted"/>